<gene>
    <name evidence="1" type="ORF">Tci_899312</name>
</gene>
<protein>
    <submittedName>
        <fullName evidence="1">Uncharacterized protein</fullName>
    </submittedName>
</protein>
<name>A0A699UZS2_TANCI</name>
<dbReference type="EMBL" id="BKCJ011376218">
    <property type="protein sequence ID" value="GFD27343.1"/>
    <property type="molecule type" value="Genomic_DNA"/>
</dbReference>
<evidence type="ECO:0000313" key="1">
    <source>
        <dbReference type="EMBL" id="GFD27343.1"/>
    </source>
</evidence>
<reference evidence="1" key="1">
    <citation type="journal article" date="2019" name="Sci. Rep.">
        <title>Draft genome of Tanacetum cinerariifolium, the natural source of mosquito coil.</title>
        <authorList>
            <person name="Yamashiro T."/>
            <person name="Shiraishi A."/>
            <person name="Satake H."/>
            <person name="Nakayama K."/>
        </authorList>
    </citation>
    <scope>NUCLEOTIDE SEQUENCE</scope>
</reference>
<feature type="non-terminal residue" evidence="1">
    <location>
        <position position="1"/>
    </location>
</feature>
<sequence>SRDAVTLGELEALLARAQVGAALKTSFVTDMKVEE</sequence>
<accession>A0A699UZS2</accession>
<comment type="caution">
    <text evidence="1">The sequence shown here is derived from an EMBL/GenBank/DDBJ whole genome shotgun (WGS) entry which is preliminary data.</text>
</comment>
<proteinExistence type="predicted"/>
<organism evidence="1">
    <name type="scientific">Tanacetum cinerariifolium</name>
    <name type="common">Dalmatian daisy</name>
    <name type="synonym">Chrysanthemum cinerariifolium</name>
    <dbReference type="NCBI Taxonomy" id="118510"/>
    <lineage>
        <taxon>Eukaryota</taxon>
        <taxon>Viridiplantae</taxon>
        <taxon>Streptophyta</taxon>
        <taxon>Embryophyta</taxon>
        <taxon>Tracheophyta</taxon>
        <taxon>Spermatophyta</taxon>
        <taxon>Magnoliopsida</taxon>
        <taxon>eudicotyledons</taxon>
        <taxon>Gunneridae</taxon>
        <taxon>Pentapetalae</taxon>
        <taxon>asterids</taxon>
        <taxon>campanulids</taxon>
        <taxon>Asterales</taxon>
        <taxon>Asteraceae</taxon>
        <taxon>Asteroideae</taxon>
        <taxon>Anthemideae</taxon>
        <taxon>Anthemidinae</taxon>
        <taxon>Tanacetum</taxon>
    </lineage>
</organism>
<dbReference type="AlphaFoldDB" id="A0A699UZS2"/>